<reference evidence="2 3" key="1">
    <citation type="submission" date="2019-03" db="EMBL/GenBank/DDBJ databases">
        <title>Genomic Encyclopedia of Type Strains, Phase IV (KMG-IV): sequencing the most valuable type-strain genomes for metagenomic binning, comparative biology and taxonomic classification.</title>
        <authorList>
            <person name="Goeker M."/>
        </authorList>
    </citation>
    <scope>NUCLEOTIDE SEQUENCE [LARGE SCALE GENOMIC DNA]</scope>
    <source>
        <strain evidence="2 3">DSM 22958</strain>
    </source>
</reference>
<dbReference type="PANTHER" id="PTHR30024:SF42">
    <property type="entry name" value="ALIPHATIC SULFONATES-BINDING PROTEIN-RELATED"/>
    <property type="match status" value="1"/>
</dbReference>
<dbReference type="PANTHER" id="PTHR30024">
    <property type="entry name" value="ALIPHATIC SULFONATES-BINDING PROTEIN-RELATED"/>
    <property type="match status" value="1"/>
</dbReference>
<dbReference type="AlphaFoldDB" id="A0A4R2GZS6"/>
<dbReference type="EMBL" id="SLWL01000001">
    <property type="protein sequence ID" value="TCO16286.1"/>
    <property type="molecule type" value="Genomic_DNA"/>
</dbReference>
<dbReference type="Proteomes" id="UP000294881">
    <property type="component" value="Unassembled WGS sequence"/>
</dbReference>
<feature type="signal peptide" evidence="1">
    <location>
        <begin position="1"/>
        <end position="35"/>
    </location>
</feature>
<protein>
    <submittedName>
        <fullName evidence="2">NitT/TauT family transport system substrate-binding protein</fullName>
    </submittedName>
</protein>
<evidence type="ECO:0000256" key="1">
    <source>
        <dbReference type="SAM" id="SignalP"/>
    </source>
</evidence>
<gene>
    <name evidence="2" type="ORF">EV666_101541</name>
</gene>
<sequence>MSEGARISALRFSRRQALGALAGAAALPFAAPARAAAPVPVRVGYVPVIGASAFYVLDRAGWAKDAGLAITATKFDSGPAAISALASGTLDVLAIGVAPVAVAFSRGIDVRIIAAGGIGGSLFLAGGPLAKAFADAQGNPAQAFAAFRKANGKPARIGALPPGAVPTTAFRYWLKQNRVDPTDLEIITMGIEATQQALLANAIDGGQVLEPAATIVQQRIPAARVIATAPQMLPNAPGVVYAATGAFMRAQPAAVDALLKLAIRATELVRNRPAEAAPYVQQVLGSGLVSTTVLEKALASPAVSFVVDPHDIVPTTREMLDFQVELGDFKSAPKTDGLFDFGPWERVQGGAGKK</sequence>
<dbReference type="Pfam" id="PF13379">
    <property type="entry name" value="NMT1_2"/>
    <property type="match status" value="1"/>
</dbReference>
<dbReference type="OrthoDB" id="7307648at2"/>
<evidence type="ECO:0000313" key="3">
    <source>
        <dbReference type="Proteomes" id="UP000294881"/>
    </source>
</evidence>
<dbReference type="RefSeq" id="WP_132002498.1">
    <property type="nucleotide sequence ID" value="NZ_JBHUNN010000002.1"/>
</dbReference>
<keyword evidence="3" id="KW-1185">Reference proteome</keyword>
<name>A0A4R2GZS6_9HYPH</name>
<organism evidence="2 3">
    <name type="scientific">Camelimonas lactis</name>
    <dbReference type="NCBI Taxonomy" id="659006"/>
    <lineage>
        <taxon>Bacteria</taxon>
        <taxon>Pseudomonadati</taxon>
        <taxon>Pseudomonadota</taxon>
        <taxon>Alphaproteobacteria</taxon>
        <taxon>Hyphomicrobiales</taxon>
        <taxon>Chelatococcaceae</taxon>
        <taxon>Camelimonas</taxon>
    </lineage>
</organism>
<dbReference type="InterPro" id="IPR006311">
    <property type="entry name" value="TAT_signal"/>
</dbReference>
<accession>A0A4R2GZS6</accession>
<comment type="caution">
    <text evidence="2">The sequence shown here is derived from an EMBL/GenBank/DDBJ whole genome shotgun (WGS) entry which is preliminary data.</text>
</comment>
<feature type="chain" id="PRO_5020650834" evidence="1">
    <location>
        <begin position="36"/>
        <end position="354"/>
    </location>
</feature>
<dbReference type="Gene3D" id="3.40.190.10">
    <property type="entry name" value="Periplasmic binding protein-like II"/>
    <property type="match status" value="2"/>
</dbReference>
<dbReference type="SUPFAM" id="SSF53850">
    <property type="entry name" value="Periplasmic binding protein-like II"/>
    <property type="match status" value="1"/>
</dbReference>
<evidence type="ECO:0000313" key="2">
    <source>
        <dbReference type="EMBL" id="TCO16286.1"/>
    </source>
</evidence>
<dbReference type="PROSITE" id="PS51318">
    <property type="entry name" value="TAT"/>
    <property type="match status" value="1"/>
</dbReference>
<proteinExistence type="predicted"/>
<keyword evidence="1" id="KW-0732">Signal</keyword>